<dbReference type="GeneID" id="39583512"/>
<reference evidence="2 3" key="1">
    <citation type="journal article" date="2018" name="Mol. Ecol.">
        <title>The obligate alkalophilic soda-lake fungus Sodiomyces alkalinus has shifted to a protein diet.</title>
        <authorList>
            <person name="Grum-Grzhimaylo A.A."/>
            <person name="Falkoski D.L."/>
            <person name="van den Heuvel J."/>
            <person name="Valero-Jimenez C.A."/>
            <person name="Min B."/>
            <person name="Choi I.G."/>
            <person name="Lipzen A."/>
            <person name="Daum C.G."/>
            <person name="Aanen D.K."/>
            <person name="Tsang A."/>
            <person name="Henrissat B."/>
            <person name="Bilanenko E.N."/>
            <person name="de Vries R.P."/>
            <person name="van Kan J.A.L."/>
            <person name="Grigoriev I.V."/>
            <person name="Debets A.J.M."/>
        </authorList>
    </citation>
    <scope>NUCLEOTIDE SEQUENCE [LARGE SCALE GENOMIC DNA]</scope>
    <source>
        <strain evidence="2 3">F11</strain>
    </source>
</reference>
<dbReference type="EMBL" id="ML119056">
    <property type="protein sequence ID" value="ROT38138.1"/>
    <property type="molecule type" value="Genomic_DNA"/>
</dbReference>
<evidence type="ECO:0000256" key="1">
    <source>
        <dbReference type="SAM" id="Phobius"/>
    </source>
</evidence>
<organism evidence="2 3">
    <name type="scientific">Sodiomyces alkalinus (strain CBS 110278 / VKM F-3762 / F11)</name>
    <name type="common">Alkaliphilic filamentous fungus</name>
    <dbReference type="NCBI Taxonomy" id="1314773"/>
    <lineage>
        <taxon>Eukaryota</taxon>
        <taxon>Fungi</taxon>
        <taxon>Dikarya</taxon>
        <taxon>Ascomycota</taxon>
        <taxon>Pezizomycotina</taxon>
        <taxon>Sordariomycetes</taxon>
        <taxon>Hypocreomycetidae</taxon>
        <taxon>Glomerellales</taxon>
        <taxon>Plectosphaerellaceae</taxon>
        <taxon>Sodiomyces</taxon>
    </lineage>
</organism>
<proteinExistence type="predicted"/>
<feature type="transmembrane region" description="Helical" evidence="1">
    <location>
        <begin position="20"/>
        <end position="40"/>
    </location>
</feature>
<sequence>MHVRLSAPASALFELELEWFYRRFFILGVIFFGLGVVLGPTRSSGRMGSRIHANNDSSASSYDALSTLDPTIVLPYQRRRHEQHDAIFDTRSFGSRVSASASASASDLCLVGSDAGLCDIFVKRGKGVTMVVVGGEDDYVS</sequence>
<keyword evidence="1" id="KW-0812">Transmembrane</keyword>
<evidence type="ECO:0000313" key="3">
    <source>
        <dbReference type="Proteomes" id="UP000272025"/>
    </source>
</evidence>
<dbReference type="AlphaFoldDB" id="A0A3N2PUE7"/>
<keyword evidence="3" id="KW-1185">Reference proteome</keyword>
<name>A0A3N2PUE7_SODAK</name>
<protein>
    <submittedName>
        <fullName evidence="2">Uncharacterized protein</fullName>
    </submittedName>
</protein>
<dbReference type="Proteomes" id="UP000272025">
    <property type="component" value="Unassembled WGS sequence"/>
</dbReference>
<gene>
    <name evidence="2" type="ORF">SODALDRAFT_379354</name>
</gene>
<keyword evidence="1" id="KW-0472">Membrane</keyword>
<accession>A0A3N2PUE7</accession>
<dbReference type="RefSeq" id="XP_028465944.1">
    <property type="nucleotide sequence ID" value="XM_028615035.1"/>
</dbReference>
<keyword evidence="1" id="KW-1133">Transmembrane helix</keyword>
<evidence type="ECO:0000313" key="2">
    <source>
        <dbReference type="EMBL" id="ROT38138.1"/>
    </source>
</evidence>